<evidence type="ECO:0000256" key="3">
    <source>
        <dbReference type="ARBA" id="ARBA00022729"/>
    </source>
</evidence>
<evidence type="ECO:0000256" key="4">
    <source>
        <dbReference type="ARBA" id="ARBA00023136"/>
    </source>
</evidence>
<organism evidence="7 8">
    <name type="scientific">Metarhizobium album</name>
    <dbReference type="NCBI Taxonomy" id="2182425"/>
    <lineage>
        <taxon>Bacteria</taxon>
        <taxon>Pseudomonadati</taxon>
        <taxon>Pseudomonadota</taxon>
        <taxon>Alphaproteobacteria</taxon>
        <taxon>Hyphomicrobiales</taxon>
        <taxon>Rhizobiaceae</taxon>
        <taxon>Metarhizobium</taxon>
    </lineage>
</organism>
<dbReference type="RefSeq" id="WP_109456532.1">
    <property type="nucleotide sequence ID" value="NZ_QFBC01000001.1"/>
</dbReference>
<accession>A0A2U2DXG2</accession>
<dbReference type="Proteomes" id="UP000245252">
    <property type="component" value="Unassembled WGS sequence"/>
</dbReference>
<dbReference type="OrthoDB" id="5462484at2"/>
<keyword evidence="4" id="KW-0472">Membrane</keyword>
<evidence type="ECO:0000313" key="8">
    <source>
        <dbReference type="Proteomes" id="UP000245252"/>
    </source>
</evidence>
<gene>
    <name evidence="7" type="ORF">DEM27_02155</name>
</gene>
<dbReference type="PANTHER" id="PTHR38776:SF1">
    <property type="entry name" value="MLTA-INTERACTING PROTEIN-RELATED"/>
    <property type="match status" value="1"/>
</dbReference>
<dbReference type="GO" id="GO:0009279">
    <property type="term" value="C:cell outer membrane"/>
    <property type="evidence" value="ECO:0007669"/>
    <property type="project" value="UniProtKB-SubCell"/>
</dbReference>
<comment type="caution">
    <text evidence="7">The sequence shown here is derived from an EMBL/GenBank/DDBJ whole genome shotgun (WGS) entry which is preliminary data.</text>
</comment>
<feature type="chain" id="PRO_5015489747" evidence="6">
    <location>
        <begin position="19"/>
        <end position="269"/>
    </location>
</feature>
<evidence type="ECO:0000256" key="5">
    <source>
        <dbReference type="ARBA" id="ARBA00023237"/>
    </source>
</evidence>
<keyword evidence="8" id="KW-1185">Reference proteome</keyword>
<reference evidence="7 8" key="1">
    <citation type="submission" date="2018-05" db="EMBL/GenBank/DDBJ databases">
        <title>The draft genome of strain NS-104.</title>
        <authorList>
            <person name="Hang P."/>
            <person name="Jiang J."/>
        </authorList>
    </citation>
    <scope>NUCLEOTIDE SEQUENCE [LARGE SCALE GENOMIC DNA]</scope>
    <source>
        <strain evidence="7 8">NS-104</strain>
    </source>
</reference>
<keyword evidence="3 6" id="KW-0732">Signal</keyword>
<comment type="subcellular location">
    <subcellularLocation>
        <location evidence="1">Cell outer membrane</location>
    </subcellularLocation>
</comment>
<name>A0A2U2DXG2_9HYPH</name>
<sequence>MFKSLPSFVCATVFFASAGVVSAQEGRAWWSGDWYVSIGAAGFVAPRFEGADSRKLQFSPLISVGKVGPAVRFSSRNDNPSFALLDNGGIRAGIAGKLITKRDEDTDSDLAGLSDVPWGLEAGAFVEVYPTDWIRARAELRHGIRSHHGVVADIAVDAFTDITPNLRLSGGPRATLASAKFFDAYYGVNAVESAKSGLSQYSPDGGVHSVGAGAALTWQASEAITTSSFVEYRRLTGPASDSSLVKERGSRDQLLIGLSATYKFGFSID</sequence>
<dbReference type="Pfam" id="PF06629">
    <property type="entry name" value="MipA"/>
    <property type="match status" value="1"/>
</dbReference>
<dbReference type="AlphaFoldDB" id="A0A2U2DXG2"/>
<evidence type="ECO:0000256" key="1">
    <source>
        <dbReference type="ARBA" id="ARBA00004442"/>
    </source>
</evidence>
<comment type="similarity">
    <text evidence="2">Belongs to the MipA/OmpV family.</text>
</comment>
<evidence type="ECO:0000256" key="6">
    <source>
        <dbReference type="SAM" id="SignalP"/>
    </source>
</evidence>
<keyword evidence="5" id="KW-0998">Cell outer membrane</keyword>
<dbReference type="InterPro" id="IPR010583">
    <property type="entry name" value="MipA"/>
</dbReference>
<dbReference type="EMBL" id="QFBC01000001">
    <property type="protein sequence ID" value="PWE58015.1"/>
    <property type="molecule type" value="Genomic_DNA"/>
</dbReference>
<evidence type="ECO:0000313" key="7">
    <source>
        <dbReference type="EMBL" id="PWE58015.1"/>
    </source>
</evidence>
<dbReference type="PANTHER" id="PTHR38776">
    <property type="entry name" value="MLTA-INTERACTING PROTEIN-RELATED"/>
    <property type="match status" value="1"/>
</dbReference>
<feature type="signal peptide" evidence="6">
    <location>
        <begin position="1"/>
        <end position="18"/>
    </location>
</feature>
<protein>
    <submittedName>
        <fullName evidence="7">Scaffolding protein</fullName>
    </submittedName>
</protein>
<proteinExistence type="inferred from homology"/>
<evidence type="ECO:0000256" key="2">
    <source>
        <dbReference type="ARBA" id="ARBA00005722"/>
    </source>
</evidence>